<evidence type="ECO:0000259" key="3">
    <source>
        <dbReference type="SMART" id="SM00093"/>
    </source>
</evidence>
<dbReference type="OrthoDB" id="9518664at2759"/>
<feature type="domain" description="Serpin" evidence="3">
    <location>
        <begin position="8"/>
        <end position="365"/>
    </location>
</feature>
<dbReference type="Gene3D" id="3.30.497.10">
    <property type="entry name" value="Antithrombin, subunit I, domain 2"/>
    <property type="match status" value="1"/>
</dbReference>
<dbReference type="GO" id="GO:0005615">
    <property type="term" value="C:extracellular space"/>
    <property type="evidence" value="ECO:0007669"/>
    <property type="project" value="InterPro"/>
</dbReference>
<dbReference type="InterPro" id="IPR042185">
    <property type="entry name" value="Serpin_sf_2"/>
</dbReference>
<dbReference type="SUPFAM" id="SSF56574">
    <property type="entry name" value="Serpins"/>
    <property type="match status" value="1"/>
</dbReference>
<keyword evidence="5" id="KW-1185">Reference proteome</keyword>
<dbReference type="EMBL" id="JPKZ01003266">
    <property type="protein sequence ID" value="KHN72249.1"/>
    <property type="molecule type" value="Genomic_DNA"/>
</dbReference>
<dbReference type="AlphaFoldDB" id="A0A0B2USS9"/>
<dbReference type="Pfam" id="PF00079">
    <property type="entry name" value="Serpin"/>
    <property type="match status" value="1"/>
</dbReference>
<reference evidence="4 5" key="1">
    <citation type="submission" date="2014-11" db="EMBL/GenBank/DDBJ databases">
        <title>Genetic blueprint of the zoonotic pathogen Toxocara canis.</title>
        <authorList>
            <person name="Zhu X.-Q."/>
            <person name="Korhonen P.K."/>
            <person name="Cai H."/>
            <person name="Young N.D."/>
            <person name="Nejsum P."/>
            <person name="von Samson-Himmelstjerna G."/>
            <person name="Boag P.R."/>
            <person name="Tan P."/>
            <person name="Li Q."/>
            <person name="Min J."/>
            <person name="Yang Y."/>
            <person name="Wang X."/>
            <person name="Fang X."/>
            <person name="Hall R.S."/>
            <person name="Hofmann A."/>
            <person name="Sternberg P.W."/>
            <person name="Jex A.R."/>
            <person name="Gasser R.B."/>
        </authorList>
    </citation>
    <scope>NUCLEOTIDE SEQUENCE [LARGE SCALE GENOMIC DNA]</scope>
    <source>
        <strain evidence="4">PN_DK_2014</strain>
    </source>
</reference>
<dbReference type="InterPro" id="IPR000215">
    <property type="entry name" value="Serpin_fam"/>
</dbReference>
<protein>
    <submittedName>
        <fullName evidence="4">Putative serpin-like protein</fullName>
    </submittedName>
</protein>
<evidence type="ECO:0000256" key="1">
    <source>
        <dbReference type="ARBA" id="ARBA00009500"/>
    </source>
</evidence>
<dbReference type="Gene3D" id="2.30.39.10">
    <property type="entry name" value="Alpha-1-antitrypsin, domain 1"/>
    <property type="match status" value="1"/>
</dbReference>
<dbReference type="PANTHER" id="PTHR11461:SF211">
    <property type="entry name" value="GH10112P-RELATED"/>
    <property type="match status" value="1"/>
</dbReference>
<accession>A0A0B2USS9</accession>
<evidence type="ECO:0000313" key="4">
    <source>
        <dbReference type="EMBL" id="KHN72249.1"/>
    </source>
</evidence>
<sequence length="365" mass="40641">MASAQADFALKLLRESGPATSFAILSPFSVSIALAMAYAGADGKTKIEIGNTLAKGATDEELINYFSTLMMDMSKPANGYKLLAANKLYLQENFDPLQSFIDVINNKFGGQIQKVDFSKTSETAKLINEWVEEKTNSKIKNLISADMLSAATSLALVNAVYFKGDWATKFDAKLTAKKQFHVTENNDREVEMMKVTHHFPYTEDENVQVLGLPYKNGDVFMYVFLPKKRFGLAEVERSIDGEKMLQLINFCEKDNKIIVELPKFKLKSKFELKTTLEQLGIRDAFTSHANFSALSKHDLSISNVVHQAFIETNEEGTEAAAATALLMYRSMRPSASASPIQFIADHPFVFAVVKDGNILFIGRVH</sequence>
<dbReference type="Proteomes" id="UP000031036">
    <property type="component" value="Unassembled WGS sequence"/>
</dbReference>
<comment type="similarity">
    <text evidence="1 2">Belongs to the serpin family.</text>
</comment>
<dbReference type="PANTHER" id="PTHR11461">
    <property type="entry name" value="SERINE PROTEASE INHIBITOR, SERPIN"/>
    <property type="match status" value="1"/>
</dbReference>
<dbReference type="InterPro" id="IPR023795">
    <property type="entry name" value="Serpin_CS"/>
</dbReference>
<gene>
    <name evidence="4" type="ORF">Tcan_12126</name>
</gene>
<evidence type="ECO:0000313" key="5">
    <source>
        <dbReference type="Proteomes" id="UP000031036"/>
    </source>
</evidence>
<name>A0A0B2USS9_TOXCA</name>
<dbReference type="InterPro" id="IPR036186">
    <property type="entry name" value="Serpin_sf"/>
</dbReference>
<dbReference type="InterPro" id="IPR042178">
    <property type="entry name" value="Serpin_sf_1"/>
</dbReference>
<dbReference type="GO" id="GO:0004867">
    <property type="term" value="F:serine-type endopeptidase inhibitor activity"/>
    <property type="evidence" value="ECO:0007669"/>
    <property type="project" value="InterPro"/>
</dbReference>
<dbReference type="OMA" id="DISMANF"/>
<dbReference type="InterPro" id="IPR023796">
    <property type="entry name" value="Serpin_dom"/>
</dbReference>
<comment type="caution">
    <text evidence="4">The sequence shown here is derived from an EMBL/GenBank/DDBJ whole genome shotgun (WGS) entry which is preliminary data.</text>
</comment>
<dbReference type="STRING" id="6265.A0A0B2USS9"/>
<dbReference type="PROSITE" id="PS00284">
    <property type="entry name" value="SERPIN"/>
    <property type="match status" value="1"/>
</dbReference>
<dbReference type="SMART" id="SM00093">
    <property type="entry name" value="SERPIN"/>
    <property type="match status" value="1"/>
</dbReference>
<organism evidence="4 5">
    <name type="scientific">Toxocara canis</name>
    <name type="common">Canine roundworm</name>
    <dbReference type="NCBI Taxonomy" id="6265"/>
    <lineage>
        <taxon>Eukaryota</taxon>
        <taxon>Metazoa</taxon>
        <taxon>Ecdysozoa</taxon>
        <taxon>Nematoda</taxon>
        <taxon>Chromadorea</taxon>
        <taxon>Rhabditida</taxon>
        <taxon>Spirurina</taxon>
        <taxon>Ascaridomorpha</taxon>
        <taxon>Ascaridoidea</taxon>
        <taxon>Toxocaridae</taxon>
        <taxon>Toxocara</taxon>
    </lineage>
</organism>
<evidence type="ECO:0000256" key="2">
    <source>
        <dbReference type="RuleBase" id="RU000411"/>
    </source>
</evidence>
<proteinExistence type="inferred from homology"/>